<evidence type="ECO:0000313" key="1">
    <source>
        <dbReference type="EMBL" id="OZI38994.1"/>
    </source>
</evidence>
<dbReference type="RefSeq" id="WP_094825370.1">
    <property type="nucleotide sequence ID" value="NZ_NEVL01000002.1"/>
</dbReference>
<gene>
    <name evidence="1" type="ORF">CEG14_05515</name>
</gene>
<dbReference type="Proteomes" id="UP000217005">
    <property type="component" value="Unassembled WGS sequence"/>
</dbReference>
<dbReference type="OrthoDB" id="9156462at2"/>
<name>A0A261SNM4_9BORD</name>
<dbReference type="EMBL" id="NEVL01000002">
    <property type="protein sequence ID" value="OZI38994.1"/>
    <property type="molecule type" value="Genomic_DNA"/>
</dbReference>
<comment type="caution">
    <text evidence="1">The sequence shown here is derived from an EMBL/GenBank/DDBJ whole genome shotgun (WGS) entry which is preliminary data.</text>
</comment>
<reference evidence="1 2" key="1">
    <citation type="submission" date="2017-05" db="EMBL/GenBank/DDBJ databases">
        <title>Complete and WGS of Bordetella genogroups.</title>
        <authorList>
            <person name="Spilker T."/>
            <person name="LiPuma J."/>
        </authorList>
    </citation>
    <scope>NUCLEOTIDE SEQUENCE [LARGE SCALE GENOMIC DNA]</scope>
    <source>
        <strain evidence="1 2">AU17610</strain>
    </source>
</reference>
<sequence>MNNTPELTDDDRHPLEAYAESYAQMERVARREGKPAVVSMRSVYWDIRKNMIPATVDRAVLDKLRQGGEPVGDMRNPMSKYDEPLLSRKAGMWLAINVIEDIALQYRIEDDSSTNSTYHEGAGDALDKAENAIRALLSGLDFQASAPAAVSNLPAFESPAVQAVYELLCDDQRPPIGEHWEGFVARRIVQRLSAPVAGEARPFAVLAVHKNGEIRSYSTGQALQDAPIQDSERELQRKYGYELVTVYAAPQASADARNAALEEAAQTAYTALFPSNARSDWTEFAESAAFHAKHAAQCIRALMSTPAPQPAEGEVVLPPLPFGLGMMHGEQYRAYARAAVLADRQQRAALSAAQTEQGEREDG</sequence>
<dbReference type="AlphaFoldDB" id="A0A261SNM4"/>
<evidence type="ECO:0000313" key="2">
    <source>
        <dbReference type="Proteomes" id="UP000217005"/>
    </source>
</evidence>
<accession>A0A261SNM4</accession>
<organism evidence="1 2">
    <name type="scientific">Bordetella genomosp. 1</name>
    <dbReference type="NCBI Taxonomy" id="1395607"/>
    <lineage>
        <taxon>Bacteria</taxon>
        <taxon>Pseudomonadati</taxon>
        <taxon>Pseudomonadota</taxon>
        <taxon>Betaproteobacteria</taxon>
        <taxon>Burkholderiales</taxon>
        <taxon>Alcaligenaceae</taxon>
        <taxon>Bordetella</taxon>
    </lineage>
</organism>
<proteinExistence type="predicted"/>
<protein>
    <submittedName>
        <fullName evidence="1">Uncharacterized protein</fullName>
    </submittedName>
</protein>